<name>A0A9W9YQL8_9CNID</name>
<evidence type="ECO:0000313" key="2">
    <source>
        <dbReference type="EMBL" id="KAJ7363196.1"/>
    </source>
</evidence>
<dbReference type="Proteomes" id="UP001163046">
    <property type="component" value="Unassembled WGS sequence"/>
</dbReference>
<proteinExistence type="predicted"/>
<evidence type="ECO:0000313" key="3">
    <source>
        <dbReference type="Proteomes" id="UP001163046"/>
    </source>
</evidence>
<reference evidence="2" key="1">
    <citation type="submission" date="2023-01" db="EMBL/GenBank/DDBJ databases">
        <title>Genome assembly of the deep-sea coral Lophelia pertusa.</title>
        <authorList>
            <person name="Herrera S."/>
            <person name="Cordes E."/>
        </authorList>
    </citation>
    <scope>NUCLEOTIDE SEQUENCE</scope>
    <source>
        <strain evidence="2">USNM1676648</strain>
        <tissue evidence="2">Polyp</tissue>
    </source>
</reference>
<dbReference type="AlphaFoldDB" id="A0A9W9YQL8"/>
<comment type="caution">
    <text evidence="2">The sequence shown here is derived from an EMBL/GenBank/DDBJ whole genome shotgun (WGS) entry which is preliminary data.</text>
</comment>
<feature type="coiled-coil region" evidence="1">
    <location>
        <begin position="499"/>
        <end position="526"/>
    </location>
</feature>
<keyword evidence="3" id="KW-1185">Reference proteome</keyword>
<organism evidence="2 3">
    <name type="scientific">Desmophyllum pertusum</name>
    <dbReference type="NCBI Taxonomy" id="174260"/>
    <lineage>
        <taxon>Eukaryota</taxon>
        <taxon>Metazoa</taxon>
        <taxon>Cnidaria</taxon>
        <taxon>Anthozoa</taxon>
        <taxon>Hexacorallia</taxon>
        <taxon>Scleractinia</taxon>
        <taxon>Caryophylliina</taxon>
        <taxon>Caryophylliidae</taxon>
        <taxon>Desmophyllum</taxon>
    </lineage>
</organism>
<protein>
    <submittedName>
        <fullName evidence="2">Uncharacterized protein</fullName>
    </submittedName>
</protein>
<keyword evidence="1" id="KW-0175">Coiled coil</keyword>
<dbReference type="EMBL" id="MU827306">
    <property type="protein sequence ID" value="KAJ7363196.1"/>
    <property type="molecule type" value="Genomic_DNA"/>
</dbReference>
<sequence length="533" mass="59763">MSDSKVVNEYTIKCGRCEKLKIVPTDRTPQAKAQYFKKKHFDSACRNRQDQEENAQKNTAAIAGMRKNMDTFLKKCTGKPAEEGQCEEAAVPSIDLPREVSLDYDSDRDLDLDSTMFQENFPSASSNEFGDMQLDSDREIGAGNELEIGSDCLTASEQSSDTDSDCNDHFADIDMDPEYIVFPISFVKADEVCVRLNDLIQSGRIPKDKILYKYLDSITYAMIDPNHEFDEVVQFFNSIKFLGGERTVNFVRGPMLHGCGKGGVLRPECAKLNLGGPSRTTWNKRSSGYTTMSGVVKPWLDSFLQLSSDSLDVKPLIETPSLKVYGAAMENDGTALKPGIQYDENQQVNVGLKERADIRSVNLNSDPKPEFLKKNIVSEANVTYLSTANNVAMPVSVRYMPKTGKSGEEMKQQFLDEVDVLQTCHSCVKVATSKEHILENILEKEAKTISNSHCETFMSSITVEQLETILENKLEKALTPLSKQVQDAMDSTKFINAKYDEISKSLKAFDEEKKILMNENKLLKTEFLKQRTS</sequence>
<gene>
    <name evidence="2" type="ORF">OS493_011477</name>
</gene>
<evidence type="ECO:0000256" key="1">
    <source>
        <dbReference type="SAM" id="Coils"/>
    </source>
</evidence>
<dbReference type="OrthoDB" id="5981398at2759"/>
<accession>A0A9W9YQL8</accession>